<dbReference type="Proteomes" id="UP000305948">
    <property type="component" value="Unassembled WGS sequence"/>
</dbReference>
<protein>
    <submittedName>
        <fullName evidence="1">Uncharacterized protein</fullName>
    </submittedName>
</protein>
<dbReference type="AlphaFoldDB" id="A0A5C3MNR7"/>
<name>A0A5C3MNR7_9AGAM</name>
<proteinExistence type="predicted"/>
<dbReference type="OrthoDB" id="2749120at2759"/>
<evidence type="ECO:0000313" key="2">
    <source>
        <dbReference type="Proteomes" id="UP000305948"/>
    </source>
</evidence>
<keyword evidence="2" id="KW-1185">Reference proteome</keyword>
<organism evidence="1 2">
    <name type="scientific">Heliocybe sulcata</name>
    <dbReference type="NCBI Taxonomy" id="5364"/>
    <lineage>
        <taxon>Eukaryota</taxon>
        <taxon>Fungi</taxon>
        <taxon>Dikarya</taxon>
        <taxon>Basidiomycota</taxon>
        <taxon>Agaricomycotina</taxon>
        <taxon>Agaricomycetes</taxon>
        <taxon>Gloeophyllales</taxon>
        <taxon>Gloeophyllaceae</taxon>
        <taxon>Heliocybe</taxon>
    </lineage>
</organism>
<evidence type="ECO:0000313" key="1">
    <source>
        <dbReference type="EMBL" id="TFK45678.1"/>
    </source>
</evidence>
<sequence length="154" mass="17517">MPAYVLPKVLEPSGLGHVWLRSIKPENYVRHPDASCQEVLWELFLVHIEELDNDTIFLNINTYELYASVYVPVNSGVLNNYWISPTVLVDQWIGMQGSCNVPEWMTWTPGQTKSFVESHYMAAVIFAQISADLLNRENSELILEWANSVAVCVS</sequence>
<accession>A0A5C3MNR7</accession>
<reference evidence="1 2" key="1">
    <citation type="journal article" date="2019" name="Nat. Ecol. Evol.">
        <title>Megaphylogeny resolves global patterns of mushroom evolution.</title>
        <authorList>
            <person name="Varga T."/>
            <person name="Krizsan K."/>
            <person name="Foldi C."/>
            <person name="Dima B."/>
            <person name="Sanchez-Garcia M."/>
            <person name="Sanchez-Ramirez S."/>
            <person name="Szollosi G.J."/>
            <person name="Szarkandi J.G."/>
            <person name="Papp V."/>
            <person name="Albert L."/>
            <person name="Andreopoulos W."/>
            <person name="Angelini C."/>
            <person name="Antonin V."/>
            <person name="Barry K.W."/>
            <person name="Bougher N.L."/>
            <person name="Buchanan P."/>
            <person name="Buyck B."/>
            <person name="Bense V."/>
            <person name="Catcheside P."/>
            <person name="Chovatia M."/>
            <person name="Cooper J."/>
            <person name="Damon W."/>
            <person name="Desjardin D."/>
            <person name="Finy P."/>
            <person name="Geml J."/>
            <person name="Haridas S."/>
            <person name="Hughes K."/>
            <person name="Justo A."/>
            <person name="Karasinski D."/>
            <person name="Kautmanova I."/>
            <person name="Kiss B."/>
            <person name="Kocsube S."/>
            <person name="Kotiranta H."/>
            <person name="LaButti K.M."/>
            <person name="Lechner B.E."/>
            <person name="Liimatainen K."/>
            <person name="Lipzen A."/>
            <person name="Lukacs Z."/>
            <person name="Mihaltcheva S."/>
            <person name="Morgado L.N."/>
            <person name="Niskanen T."/>
            <person name="Noordeloos M.E."/>
            <person name="Ohm R.A."/>
            <person name="Ortiz-Santana B."/>
            <person name="Ovrebo C."/>
            <person name="Racz N."/>
            <person name="Riley R."/>
            <person name="Savchenko A."/>
            <person name="Shiryaev A."/>
            <person name="Soop K."/>
            <person name="Spirin V."/>
            <person name="Szebenyi C."/>
            <person name="Tomsovsky M."/>
            <person name="Tulloss R.E."/>
            <person name="Uehling J."/>
            <person name="Grigoriev I.V."/>
            <person name="Vagvolgyi C."/>
            <person name="Papp T."/>
            <person name="Martin F.M."/>
            <person name="Miettinen O."/>
            <person name="Hibbett D.S."/>
            <person name="Nagy L.G."/>
        </authorList>
    </citation>
    <scope>NUCLEOTIDE SEQUENCE [LARGE SCALE GENOMIC DNA]</scope>
    <source>
        <strain evidence="1 2">OMC1185</strain>
    </source>
</reference>
<gene>
    <name evidence="1" type="ORF">OE88DRAFT_1649111</name>
</gene>
<dbReference type="EMBL" id="ML213538">
    <property type="protein sequence ID" value="TFK45678.1"/>
    <property type="molecule type" value="Genomic_DNA"/>
</dbReference>